<evidence type="ECO:0000256" key="1">
    <source>
        <dbReference type="SAM" id="SignalP"/>
    </source>
</evidence>
<sequence>MMKAHDFVLALLAFALFAMLAFLPMFSHAGSLQVHTWQGGAKAAHTIAHDDYCSASTTGIEQYALPILNARGLKASLGLIAGSCTDAQWQTLKERVAQGHELFNHTLTHLGMLEPGSLAPISGWDNVREIVSAQQLVHSKLGYTMHFVAFPSDLATPQAKAFVEAQAEILGARAAKHIYDGKAAGLNDANQLQPYFVKWDGYWRDGKWSLYKPARGNMLIQHVDAALADGSWSYRTLHGVADSSWEAAPVDQYTAYADYLAAKVKTGELWVAGPSDIIRYQVTRTQCPLKLDGNTIKASTSNPLCSRYGTALTVDVRLDAGQEGTFIQQGKALPTQMLDASTARLAINPLLGDVKIQ</sequence>
<gene>
    <name evidence="3" type="ORF">ABHF33_04700</name>
</gene>
<feature type="domain" description="NodB homology" evidence="2">
    <location>
        <begin position="58"/>
        <end position="152"/>
    </location>
</feature>
<evidence type="ECO:0000313" key="3">
    <source>
        <dbReference type="EMBL" id="XBM01583.1"/>
    </source>
</evidence>
<accession>A0AAU7FD18</accession>
<dbReference type="SUPFAM" id="SSF88713">
    <property type="entry name" value="Glycoside hydrolase/deacetylase"/>
    <property type="match status" value="1"/>
</dbReference>
<reference evidence="3" key="1">
    <citation type="submission" date="2024-05" db="EMBL/GenBank/DDBJ databases">
        <authorList>
            <person name="Yang L."/>
            <person name="Pan L."/>
        </authorList>
    </citation>
    <scope>NUCLEOTIDE SEQUENCE</scope>
    <source>
        <strain evidence="3">FCG-7</strain>
    </source>
</reference>
<dbReference type="GO" id="GO:0005975">
    <property type="term" value="P:carbohydrate metabolic process"/>
    <property type="evidence" value="ECO:0007669"/>
    <property type="project" value="InterPro"/>
</dbReference>
<evidence type="ECO:0000259" key="2">
    <source>
        <dbReference type="Pfam" id="PF01522"/>
    </source>
</evidence>
<feature type="signal peptide" evidence="1">
    <location>
        <begin position="1"/>
        <end position="29"/>
    </location>
</feature>
<dbReference type="Gene3D" id="3.20.20.370">
    <property type="entry name" value="Glycoside hydrolase/deacetylase"/>
    <property type="match status" value="1"/>
</dbReference>
<keyword evidence="1" id="KW-0732">Signal</keyword>
<dbReference type="RefSeq" id="WP_348945861.1">
    <property type="nucleotide sequence ID" value="NZ_CP157355.1"/>
</dbReference>
<organism evidence="3">
    <name type="scientific">Chitinibacter mangrovi</name>
    <dbReference type="NCBI Taxonomy" id="3153927"/>
    <lineage>
        <taxon>Bacteria</taxon>
        <taxon>Pseudomonadati</taxon>
        <taxon>Pseudomonadota</taxon>
        <taxon>Betaproteobacteria</taxon>
        <taxon>Neisseriales</taxon>
        <taxon>Chitinibacteraceae</taxon>
        <taxon>Chitinibacter</taxon>
    </lineage>
</organism>
<dbReference type="InterPro" id="IPR011330">
    <property type="entry name" value="Glyco_hydro/deAcase_b/a-brl"/>
</dbReference>
<dbReference type="AlphaFoldDB" id="A0AAU7FD18"/>
<dbReference type="GO" id="GO:0016810">
    <property type="term" value="F:hydrolase activity, acting on carbon-nitrogen (but not peptide) bonds"/>
    <property type="evidence" value="ECO:0007669"/>
    <property type="project" value="InterPro"/>
</dbReference>
<dbReference type="EMBL" id="CP157355">
    <property type="protein sequence ID" value="XBM01583.1"/>
    <property type="molecule type" value="Genomic_DNA"/>
</dbReference>
<proteinExistence type="predicted"/>
<dbReference type="InterPro" id="IPR002509">
    <property type="entry name" value="NODB_dom"/>
</dbReference>
<dbReference type="Pfam" id="PF01522">
    <property type="entry name" value="Polysacc_deac_1"/>
    <property type="match status" value="1"/>
</dbReference>
<dbReference type="KEGG" id="cmav:ABHF33_04700"/>
<feature type="chain" id="PRO_5043885027" evidence="1">
    <location>
        <begin position="30"/>
        <end position="357"/>
    </location>
</feature>
<protein>
    <submittedName>
        <fullName evidence="3">Polysaccharide deacetylase family protein</fullName>
    </submittedName>
</protein>
<name>A0AAU7FD18_9NEIS</name>